<sequence>MNKSMVAGIAVGVALAAGGGAIAEYNLNDGQDYAKVLDVQAVTKDISTPRQVCQDVTTTVRKPVQDENRVAGSVIGAVVGGVLGHQIGDGNGRKIATVAGAAAGGYAGNQVQKNMQDGDLTTRTDRKCHTAYDRSQKLLGYDVTYELDGKQGKVRMAHRPDDTIPVQNGQLQFEAPNS</sequence>
<dbReference type="InterPro" id="IPR051407">
    <property type="entry name" value="Bact_OM_lipoprot/Surf_antigen"/>
</dbReference>
<dbReference type="InterPro" id="IPR008816">
    <property type="entry name" value="Gly_zipper_2TM_dom"/>
</dbReference>
<feature type="domain" description="Glycine zipper 2TM" evidence="3">
    <location>
        <begin position="72"/>
        <end position="112"/>
    </location>
</feature>
<comment type="caution">
    <text evidence="4">The sequence shown here is derived from an EMBL/GenBank/DDBJ whole genome shotgun (WGS) entry which is preliminary data.</text>
</comment>
<dbReference type="PANTHER" id="PTHR35603:SF2">
    <property type="entry name" value="OUTER MEMBRANE LIPOPROTEIN"/>
    <property type="match status" value="1"/>
</dbReference>
<dbReference type="RefSeq" id="WP_123421329.1">
    <property type="nucleotide sequence ID" value="NZ_RJUL01000004.1"/>
</dbReference>
<dbReference type="PANTHER" id="PTHR35603">
    <property type="match status" value="1"/>
</dbReference>
<accession>A0A3N1PFV6</accession>
<gene>
    <name evidence="4" type="ORF">EDC28_104123</name>
</gene>
<organism evidence="4 5">
    <name type="scientific">Gallaecimonas pentaromativorans</name>
    <dbReference type="NCBI Taxonomy" id="584787"/>
    <lineage>
        <taxon>Bacteria</taxon>
        <taxon>Pseudomonadati</taxon>
        <taxon>Pseudomonadota</taxon>
        <taxon>Gammaproteobacteria</taxon>
        <taxon>Enterobacterales</taxon>
        <taxon>Gallaecimonadaceae</taxon>
        <taxon>Gallaecimonas</taxon>
    </lineage>
</organism>
<dbReference type="GO" id="GO:0019867">
    <property type="term" value="C:outer membrane"/>
    <property type="evidence" value="ECO:0007669"/>
    <property type="project" value="InterPro"/>
</dbReference>
<dbReference type="Proteomes" id="UP000268033">
    <property type="component" value="Unassembled WGS sequence"/>
</dbReference>
<reference evidence="4 5" key="1">
    <citation type="submission" date="2018-11" db="EMBL/GenBank/DDBJ databases">
        <title>Genomic Encyclopedia of Type Strains, Phase IV (KMG-IV): sequencing the most valuable type-strain genomes for metagenomic binning, comparative biology and taxonomic classification.</title>
        <authorList>
            <person name="Goeker M."/>
        </authorList>
    </citation>
    <scope>NUCLEOTIDE SEQUENCE [LARGE SCALE GENOMIC DNA]</scope>
    <source>
        <strain evidence="4 5">DSM 21945</strain>
    </source>
</reference>
<dbReference type="NCBIfam" id="NF008437">
    <property type="entry name" value="PRK11280.1"/>
    <property type="match status" value="1"/>
</dbReference>
<evidence type="ECO:0000313" key="5">
    <source>
        <dbReference type="Proteomes" id="UP000268033"/>
    </source>
</evidence>
<evidence type="ECO:0000259" key="3">
    <source>
        <dbReference type="Pfam" id="PF05433"/>
    </source>
</evidence>
<dbReference type="Pfam" id="PF05433">
    <property type="entry name" value="Rick_17kDa_Anti"/>
    <property type="match status" value="1"/>
</dbReference>
<evidence type="ECO:0000313" key="4">
    <source>
        <dbReference type="EMBL" id="ROQ27473.1"/>
    </source>
</evidence>
<evidence type="ECO:0000256" key="1">
    <source>
        <dbReference type="ARBA" id="ARBA00004370"/>
    </source>
</evidence>
<dbReference type="AlphaFoldDB" id="A0A3N1PFV6"/>
<evidence type="ECO:0000256" key="2">
    <source>
        <dbReference type="ARBA" id="ARBA00023136"/>
    </source>
</evidence>
<dbReference type="STRING" id="584787.GCA_001247655_02562"/>
<protein>
    <submittedName>
        <fullName evidence="4">Uncharacterized protein YcfJ</fullName>
    </submittedName>
</protein>
<comment type="subcellular location">
    <subcellularLocation>
        <location evidence="1">Membrane</location>
    </subcellularLocation>
</comment>
<name>A0A3N1PFV6_9GAMM</name>
<keyword evidence="2" id="KW-0472">Membrane</keyword>
<proteinExistence type="predicted"/>
<keyword evidence="5" id="KW-1185">Reference proteome</keyword>
<dbReference type="EMBL" id="RJUL01000004">
    <property type="protein sequence ID" value="ROQ27473.1"/>
    <property type="molecule type" value="Genomic_DNA"/>
</dbReference>